<name>A0ABY5VJG4_9FIRM</name>
<gene>
    <name evidence="1" type="ORF">NQ502_05210</name>
</gene>
<proteinExistence type="predicted"/>
<evidence type="ECO:0000313" key="1">
    <source>
        <dbReference type="EMBL" id="UWP60442.1"/>
    </source>
</evidence>
<accession>A0ABY5VJG4</accession>
<protein>
    <submittedName>
        <fullName evidence="1">Uncharacterized protein</fullName>
    </submittedName>
</protein>
<dbReference type="RefSeq" id="WP_148511940.1">
    <property type="nucleotide sequence ID" value="NZ_CABLBR010000019.1"/>
</dbReference>
<dbReference type="EMBL" id="CP102290">
    <property type="protein sequence ID" value="UWP60442.1"/>
    <property type="molecule type" value="Genomic_DNA"/>
</dbReference>
<dbReference type="Proteomes" id="UP001060164">
    <property type="component" value="Chromosome"/>
</dbReference>
<organism evidence="1 2">
    <name type="scientific">Ruminococcus gauvreauii</name>
    <dbReference type="NCBI Taxonomy" id="438033"/>
    <lineage>
        <taxon>Bacteria</taxon>
        <taxon>Bacillati</taxon>
        <taxon>Bacillota</taxon>
        <taxon>Clostridia</taxon>
        <taxon>Eubacteriales</taxon>
        <taxon>Oscillospiraceae</taxon>
        <taxon>Ruminococcus</taxon>
    </lineage>
</organism>
<sequence>MTTKLKDIDTETLIRSVSLESGRKSKQKGKSGTISPKTVRNEFGLITAVLNYYGVTYNESQISLPQVPVLLAMWLSFSASEIAGLTKSGFLLQDVKYIALNEVVLTIDGYFQNIMQHGNQKPQ</sequence>
<evidence type="ECO:0000313" key="2">
    <source>
        <dbReference type="Proteomes" id="UP001060164"/>
    </source>
</evidence>
<keyword evidence="2" id="KW-1185">Reference proteome</keyword>
<reference evidence="1" key="1">
    <citation type="journal article" date="2022" name="Cell">
        <title>Design, construction, and in vivo augmentation of a complex gut microbiome.</title>
        <authorList>
            <person name="Cheng A.G."/>
            <person name="Ho P.Y."/>
            <person name="Aranda-Diaz A."/>
            <person name="Jain S."/>
            <person name="Yu F.B."/>
            <person name="Meng X."/>
            <person name="Wang M."/>
            <person name="Iakiviak M."/>
            <person name="Nagashima K."/>
            <person name="Zhao A."/>
            <person name="Murugkar P."/>
            <person name="Patil A."/>
            <person name="Atabakhsh K."/>
            <person name="Weakley A."/>
            <person name="Yan J."/>
            <person name="Brumbaugh A.R."/>
            <person name="Higginbottom S."/>
            <person name="Dimas A."/>
            <person name="Shiver A.L."/>
            <person name="Deutschbauer A."/>
            <person name="Neff N."/>
            <person name="Sonnenburg J.L."/>
            <person name="Huang K.C."/>
            <person name="Fischbach M.A."/>
        </authorList>
    </citation>
    <scope>NUCLEOTIDE SEQUENCE</scope>
    <source>
        <strain evidence="1">DSM 19829</strain>
    </source>
</reference>